<accession>A0ABW2TJW2</accession>
<keyword evidence="2" id="KW-1185">Reference proteome</keyword>
<reference evidence="2" key="1">
    <citation type="journal article" date="2019" name="Int. J. Syst. Evol. Microbiol.">
        <title>The Global Catalogue of Microorganisms (GCM) 10K type strain sequencing project: providing services to taxonomists for standard genome sequencing and annotation.</title>
        <authorList>
            <consortium name="The Broad Institute Genomics Platform"/>
            <consortium name="The Broad Institute Genome Sequencing Center for Infectious Disease"/>
            <person name="Wu L."/>
            <person name="Ma J."/>
        </authorList>
    </citation>
    <scope>NUCLEOTIDE SEQUENCE [LARGE SCALE GENOMIC DNA]</scope>
    <source>
        <strain evidence="2">JCM 17695</strain>
    </source>
</reference>
<sequence length="63" mass="6521">MTESEVDAGLSALLPGATRIAVTTRACAAARADLVVWLGEGGVRAVAPHAELWAVPEYRAVFG</sequence>
<evidence type="ECO:0000313" key="1">
    <source>
        <dbReference type="EMBL" id="MFC7614047.1"/>
    </source>
</evidence>
<organism evidence="1 2">
    <name type="scientific">Actinokineospora soli</name>
    <dbReference type="NCBI Taxonomy" id="1048753"/>
    <lineage>
        <taxon>Bacteria</taxon>
        <taxon>Bacillati</taxon>
        <taxon>Actinomycetota</taxon>
        <taxon>Actinomycetes</taxon>
        <taxon>Pseudonocardiales</taxon>
        <taxon>Pseudonocardiaceae</taxon>
        <taxon>Actinokineospora</taxon>
    </lineage>
</organism>
<dbReference type="EMBL" id="JBHTEY010000004">
    <property type="protein sequence ID" value="MFC7614047.1"/>
    <property type="molecule type" value="Genomic_DNA"/>
</dbReference>
<proteinExistence type="predicted"/>
<name>A0ABW2TJW2_9PSEU</name>
<evidence type="ECO:0000313" key="2">
    <source>
        <dbReference type="Proteomes" id="UP001596512"/>
    </source>
</evidence>
<gene>
    <name evidence="1" type="ORF">ACFQV2_11325</name>
</gene>
<dbReference type="Proteomes" id="UP001596512">
    <property type="component" value="Unassembled WGS sequence"/>
</dbReference>
<protein>
    <submittedName>
        <fullName evidence="1">Uncharacterized protein</fullName>
    </submittedName>
</protein>
<comment type="caution">
    <text evidence="1">The sequence shown here is derived from an EMBL/GenBank/DDBJ whole genome shotgun (WGS) entry which is preliminary data.</text>
</comment>